<feature type="domain" description="YprB ribonuclease H-like" evidence="2">
    <location>
        <begin position="448"/>
        <end position="564"/>
    </location>
</feature>
<evidence type="ECO:0000256" key="1">
    <source>
        <dbReference type="SAM" id="MobiDB-lite"/>
    </source>
</evidence>
<comment type="caution">
    <text evidence="3">The sequence shown here is derived from an EMBL/GenBank/DDBJ whole genome shotgun (WGS) entry which is preliminary data.</text>
</comment>
<name>A0ABR9ZN31_9CORY</name>
<sequence>MDKNLPTPNSPQWRPAPSSDVQPLAAHFGEPLRPEDLVGCRHRGVLRREIDLNVPHRLRTAEDLAQAVEHASHRITSRMKKQEVLDRLPEQPRRGDKLRPTHVEIQRGPNEVEDTLEAMAAGTRLIRNAVLAEGPLSVNVDVLVRRDEGHGADPTLSYAPVRISSHSVARVAKKTQNADCLVVGVEALGLSPGVAVPLRHRAMAKDSQALAMAHLVLESWGFAAEEVGLIGPTPGGREECVLFPGKPLRAGLLTALQEPVPTKPSRVRECTVCEFHNHCRAQLIEELDVSLMLPGDRNRKVREQGINTLPELANSGQGEVSAVAAAWLDGEVALRRPLQRWITDRDLWGGHEFRLPSAGEPPMQAELGDVWDVDVDMEAHPQRGTFLWGTFDGAVYEGFGDFSATGDEGAHVAEFWDWIARRTAAAEAQNKRLRVWVYAAQGENHWLRTYATRYGGRAYELADGRIVTMPSRAEVDSFIESDAWCDLFRVVKKALAGTGSLGLKAISPLAGFAFSQEGVDGKAAVDLFEQAVGLDPRGRLIARRTLERYNADDCMATAHVRAWLRAGAPGIRGV</sequence>
<organism evidence="3 4">
    <name type="scientific">Corynebacterium suicordis DSM 45110</name>
    <dbReference type="NCBI Taxonomy" id="1121369"/>
    <lineage>
        <taxon>Bacteria</taxon>
        <taxon>Bacillati</taxon>
        <taxon>Actinomycetota</taxon>
        <taxon>Actinomycetes</taxon>
        <taxon>Mycobacteriales</taxon>
        <taxon>Corynebacteriaceae</taxon>
        <taxon>Corynebacterium</taxon>
    </lineage>
</organism>
<reference evidence="3 4" key="1">
    <citation type="submission" date="2020-10" db="EMBL/GenBank/DDBJ databases">
        <title>Novel species in genus Corynebacterium.</title>
        <authorList>
            <person name="Zhang G."/>
        </authorList>
    </citation>
    <scope>NUCLEOTIDE SEQUENCE [LARGE SCALE GENOMIC DNA]</scope>
    <source>
        <strain evidence="3 4">DSM 45110</strain>
    </source>
</reference>
<proteinExistence type="predicted"/>
<keyword evidence="4" id="KW-1185">Reference proteome</keyword>
<evidence type="ECO:0000259" key="2">
    <source>
        <dbReference type="Pfam" id="PF13482"/>
    </source>
</evidence>
<gene>
    <name evidence="3" type="ORF">IRY30_09730</name>
</gene>
<feature type="compositionally biased region" description="Polar residues" evidence="1">
    <location>
        <begin position="1"/>
        <end position="12"/>
    </location>
</feature>
<feature type="region of interest" description="Disordered" evidence="1">
    <location>
        <begin position="1"/>
        <end position="24"/>
    </location>
</feature>
<dbReference type="InterPro" id="IPR038720">
    <property type="entry name" value="YprB_RNase_H-like_dom"/>
</dbReference>
<protein>
    <submittedName>
        <fullName evidence="3">Ribonuclease H-like domain-containing protein</fullName>
    </submittedName>
</protein>
<dbReference type="Pfam" id="PF13482">
    <property type="entry name" value="RNase_H_2"/>
    <property type="match status" value="1"/>
</dbReference>
<dbReference type="EMBL" id="JADKMY010000003">
    <property type="protein sequence ID" value="MBF4554349.1"/>
    <property type="molecule type" value="Genomic_DNA"/>
</dbReference>
<evidence type="ECO:0000313" key="3">
    <source>
        <dbReference type="EMBL" id="MBF4554349.1"/>
    </source>
</evidence>
<accession>A0ABR9ZN31</accession>
<evidence type="ECO:0000313" key="4">
    <source>
        <dbReference type="Proteomes" id="UP000635902"/>
    </source>
</evidence>
<dbReference type="Proteomes" id="UP000635902">
    <property type="component" value="Unassembled WGS sequence"/>
</dbReference>